<dbReference type="EMBL" id="JAVLVU010000001">
    <property type="protein sequence ID" value="MDT3401505.1"/>
    <property type="molecule type" value="Genomic_DNA"/>
</dbReference>
<gene>
    <name evidence="7" type="ORF">QE417_000577</name>
</gene>
<evidence type="ECO:0000256" key="4">
    <source>
        <dbReference type="ARBA" id="ARBA00022989"/>
    </source>
</evidence>
<feature type="transmembrane region" description="Helical" evidence="6">
    <location>
        <begin position="90"/>
        <end position="107"/>
    </location>
</feature>
<dbReference type="Proteomes" id="UP001258315">
    <property type="component" value="Unassembled WGS sequence"/>
</dbReference>
<evidence type="ECO:0000256" key="3">
    <source>
        <dbReference type="ARBA" id="ARBA00022692"/>
    </source>
</evidence>
<dbReference type="PANTHER" id="PTHR13353:SF5">
    <property type="entry name" value="TRANSMEMBRANE PROTEIN 19"/>
    <property type="match status" value="1"/>
</dbReference>
<evidence type="ECO:0000313" key="8">
    <source>
        <dbReference type="Proteomes" id="UP001258315"/>
    </source>
</evidence>
<dbReference type="InterPro" id="IPR002794">
    <property type="entry name" value="DUF92_TMEM19"/>
</dbReference>
<dbReference type="Pfam" id="PF01940">
    <property type="entry name" value="DUF92"/>
    <property type="match status" value="1"/>
</dbReference>
<reference evidence="8" key="1">
    <citation type="submission" date="2023-07" db="EMBL/GenBank/DDBJ databases">
        <title>Functional and genomic diversity of the sorghum phyllosphere microbiome.</title>
        <authorList>
            <person name="Shade A."/>
        </authorList>
    </citation>
    <scope>NUCLEOTIDE SEQUENCE [LARGE SCALE GENOMIC DNA]</scope>
    <source>
        <strain evidence="8">SORGH_AS_0422</strain>
    </source>
</reference>
<evidence type="ECO:0000256" key="1">
    <source>
        <dbReference type="ARBA" id="ARBA00004141"/>
    </source>
</evidence>
<comment type="similarity">
    <text evidence="2">Belongs to the TMEM19 family.</text>
</comment>
<sequence>MQMQIKFLVLAVFLLTGMALSVYFKKLTVVAALNGVLCALLVYAGAGFTGIALMTTFFITGTLATSWKVDLKRSLKVAEENKGQRKTSQVLANAGVAAIAGLMSLIFETGQTLWPVLIAAAFSAATADTLASELGTVYGKRFCNILTFKPDLRGLDGVISIEGTLIGLMGSALIAYIYAIGFSFNTSFIIVVISGTMGNLTDSFLGAWLERKGIIKNDAVNFLNTLFAAASAALMWYL</sequence>
<proteinExistence type="inferred from homology"/>
<evidence type="ECO:0000256" key="2">
    <source>
        <dbReference type="ARBA" id="ARBA00009012"/>
    </source>
</evidence>
<feature type="transmembrane region" description="Helical" evidence="6">
    <location>
        <begin position="159"/>
        <end position="181"/>
    </location>
</feature>
<feature type="transmembrane region" description="Helical" evidence="6">
    <location>
        <begin position="219"/>
        <end position="237"/>
    </location>
</feature>
<protein>
    <submittedName>
        <fullName evidence="7">Uncharacterized protein (TIGR00297 family)</fullName>
    </submittedName>
</protein>
<accession>A0ABU3GNY9</accession>
<name>A0ABU3GNY9_9SPHI</name>
<comment type="caution">
    <text evidence="7">The sequence shown here is derived from an EMBL/GenBank/DDBJ whole genome shotgun (WGS) entry which is preliminary data.</text>
</comment>
<keyword evidence="3 6" id="KW-0812">Transmembrane</keyword>
<feature type="transmembrane region" description="Helical" evidence="6">
    <location>
        <begin position="113"/>
        <end position="138"/>
    </location>
</feature>
<evidence type="ECO:0000313" key="7">
    <source>
        <dbReference type="EMBL" id="MDT3401505.1"/>
    </source>
</evidence>
<keyword evidence="8" id="KW-1185">Reference proteome</keyword>
<evidence type="ECO:0000256" key="5">
    <source>
        <dbReference type="ARBA" id="ARBA00023136"/>
    </source>
</evidence>
<evidence type="ECO:0000256" key="6">
    <source>
        <dbReference type="SAM" id="Phobius"/>
    </source>
</evidence>
<feature type="transmembrane region" description="Helical" evidence="6">
    <location>
        <begin position="31"/>
        <end position="64"/>
    </location>
</feature>
<feature type="transmembrane region" description="Helical" evidence="6">
    <location>
        <begin position="187"/>
        <end position="207"/>
    </location>
</feature>
<keyword evidence="5 6" id="KW-0472">Membrane</keyword>
<dbReference type="PANTHER" id="PTHR13353">
    <property type="entry name" value="TRANSMEMBRANE PROTEIN 19"/>
    <property type="match status" value="1"/>
</dbReference>
<comment type="subcellular location">
    <subcellularLocation>
        <location evidence="1">Membrane</location>
        <topology evidence="1">Multi-pass membrane protein</topology>
    </subcellularLocation>
</comment>
<organism evidence="7 8">
    <name type="scientific">Mucilaginibacter terrae</name>
    <dbReference type="NCBI Taxonomy" id="1955052"/>
    <lineage>
        <taxon>Bacteria</taxon>
        <taxon>Pseudomonadati</taxon>
        <taxon>Bacteroidota</taxon>
        <taxon>Sphingobacteriia</taxon>
        <taxon>Sphingobacteriales</taxon>
        <taxon>Sphingobacteriaceae</taxon>
        <taxon>Mucilaginibacter</taxon>
    </lineage>
</organism>
<keyword evidence="4 6" id="KW-1133">Transmembrane helix</keyword>